<evidence type="ECO:0000256" key="2">
    <source>
        <dbReference type="SAM" id="MobiDB-lite"/>
    </source>
</evidence>
<dbReference type="Pfam" id="PF00735">
    <property type="entry name" value="Septin"/>
    <property type="match status" value="1"/>
</dbReference>
<keyword evidence="6" id="KW-1185">Reference proteome</keyword>
<dbReference type="GeneID" id="36532826"/>
<dbReference type="OMA" id="KPYPPWW"/>
<dbReference type="SUPFAM" id="SSF52540">
    <property type="entry name" value="P-loop containing nucleoside triphosphate hydrolases"/>
    <property type="match status" value="1"/>
</dbReference>
<feature type="transmembrane region" description="Helical" evidence="3">
    <location>
        <begin position="714"/>
        <end position="735"/>
    </location>
</feature>
<dbReference type="EMBL" id="MSZS01000002">
    <property type="protein sequence ID" value="PKX96708.1"/>
    <property type="molecule type" value="Genomic_DNA"/>
</dbReference>
<organism evidence="5 6">
    <name type="scientific">Aspergillus novofumigatus (strain IBT 16806)</name>
    <dbReference type="NCBI Taxonomy" id="1392255"/>
    <lineage>
        <taxon>Eukaryota</taxon>
        <taxon>Fungi</taxon>
        <taxon>Dikarya</taxon>
        <taxon>Ascomycota</taxon>
        <taxon>Pezizomycotina</taxon>
        <taxon>Eurotiomycetes</taxon>
        <taxon>Eurotiomycetidae</taxon>
        <taxon>Eurotiales</taxon>
        <taxon>Aspergillaceae</taxon>
        <taxon>Aspergillus</taxon>
        <taxon>Aspergillus subgen. Fumigati</taxon>
    </lineage>
</organism>
<feature type="domain" description="Septin-type G" evidence="4">
    <location>
        <begin position="235"/>
        <end position="548"/>
    </location>
</feature>
<dbReference type="FunFam" id="3.40.50.300:FF:002000">
    <property type="entry name" value="Putative heat shock protein"/>
    <property type="match status" value="1"/>
</dbReference>
<keyword evidence="1" id="KW-0342">GTP-binding</keyword>
<keyword evidence="1" id="KW-0547">Nucleotide-binding</keyword>
<keyword evidence="3" id="KW-1133">Transmembrane helix</keyword>
<evidence type="ECO:0000256" key="3">
    <source>
        <dbReference type="SAM" id="Phobius"/>
    </source>
</evidence>
<keyword evidence="3" id="KW-0472">Membrane</keyword>
<sequence length="757" mass="82845">MRPPVPEVSMPRSRKSSIEQPWTDPRSTAPATFFLARSPTSHSDELSLEDSDVPKEYMYGVQSLEDSVQEASISSSQNIFDRSTSDRLSSGSAVAGLRPGISLDVNENGSEDENGVDAPPLGRRRSTIRQFDSLRTEVSLQPPSDRASSRPLTPLNPDEPSSLPSSPKSVSNQSMKHLDDISIADDLSSHAVGSEDEGNDAREASNSAGFDSTSQLIMPSIRMPSRRPFTDRGKTMGRFKVLIAGACGSGKTSLIKSIVQACEDIVHVDPFPSLSPSNLSARAQPPTTAAVISEIYASTKPYPPWWSDLEESRILRRRKSSGDIVLERNLCFVDTAGNGSSRVGQTDAIIHHIQQQLLRATTAVNSSNTDFENLLAGNGGAQVDAVLYLISESKWSTSSYFHCYDRADLPDTLAADIECIRKLCAWTNVIPLISKSDLLTPDQIATLKSSFHAKAQMASIKPFHFGDATSAAADGFSSHSPFAISSAKVDDEDVMDASTLMSPDYVQPLAPSELSLLVQKLFDLDNMAWIRHSAAKKLVQRQHDQGQQWEVSRHSTNPFDGQSTVSRSTSSVISASYLEGITSPPSGRIPSYTMARISDYTQREEKMARVQLAKWASDLQRSLQNERERYAALARGERAVWLTERLGECVVDGSLVPITKTPGFCGLRLPTDNAGGRLFVRTQDGKKMEYRVTSISPHDPLGIVWWSDDLKQRGWAIVQIFGSLGVVGGLAFWLAKAWGLSSRSLSEWRFDCCSTCN</sequence>
<evidence type="ECO:0000313" key="6">
    <source>
        <dbReference type="Proteomes" id="UP000234474"/>
    </source>
</evidence>
<evidence type="ECO:0000259" key="4">
    <source>
        <dbReference type="PROSITE" id="PS51719"/>
    </source>
</evidence>
<dbReference type="STRING" id="1392255.A0A2I1CGG8"/>
<protein>
    <recommendedName>
        <fullName evidence="4">Septin-type G domain-containing protein</fullName>
    </recommendedName>
</protein>
<dbReference type="GO" id="GO:0005525">
    <property type="term" value="F:GTP binding"/>
    <property type="evidence" value="ECO:0007669"/>
    <property type="project" value="UniProtKB-KW"/>
</dbReference>
<keyword evidence="3" id="KW-0812">Transmembrane</keyword>
<dbReference type="Pfam" id="PF20571">
    <property type="entry name" value="DUF6780"/>
    <property type="match status" value="1"/>
</dbReference>
<feature type="region of interest" description="Disordered" evidence="2">
    <location>
        <begin position="66"/>
        <end position="173"/>
    </location>
</feature>
<dbReference type="InterPro" id="IPR046707">
    <property type="entry name" value="DUF6780"/>
</dbReference>
<dbReference type="AlphaFoldDB" id="A0A2I1CGG8"/>
<dbReference type="VEuPathDB" id="FungiDB:P174DRAFT_428238"/>
<feature type="region of interest" description="Disordered" evidence="2">
    <location>
        <begin position="1"/>
        <end position="31"/>
    </location>
</feature>
<name>A0A2I1CGG8_ASPN1</name>
<proteinExistence type="inferred from homology"/>
<dbReference type="OrthoDB" id="4150765at2759"/>
<feature type="compositionally biased region" description="Polar residues" evidence="2">
    <location>
        <begin position="204"/>
        <end position="216"/>
    </location>
</feature>
<feature type="compositionally biased region" description="Low complexity" evidence="2">
    <location>
        <begin position="158"/>
        <end position="173"/>
    </location>
</feature>
<evidence type="ECO:0000256" key="1">
    <source>
        <dbReference type="RuleBase" id="RU004560"/>
    </source>
</evidence>
<dbReference type="Proteomes" id="UP000234474">
    <property type="component" value="Unassembled WGS sequence"/>
</dbReference>
<dbReference type="InterPro" id="IPR030379">
    <property type="entry name" value="G_SEPTIN_dom"/>
</dbReference>
<dbReference type="PANTHER" id="PTHR18884">
    <property type="entry name" value="SEPTIN"/>
    <property type="match status" value="1"/>
</dbReference>
<reference evidence="6" key="1">
    <citation type="journal article" date="2018" name="Proc. Natl. Acad. Sci. U.S.A.">
        <title>Linking secondary metabolites to gene clusters through genome sequencing of six diverse Aspergillus species.</title>
        <authorList>
            <person name="Kaerboelling I."/>
            <person name="Vesth T.C."/>
            <person name="Frisvad J.C."/>
            <person name="Nybo J.L."/>
            <person name="Theobald S."/>
            <person name="Kuo A."/>
            <person name="Bowyer P."/>
            <person name="Matsuda Y."/>
            <person name="Mondo S."/>
            <person name="Lyhne E.K."/>
            <person name="Kogle M.E."/>
            <person name="Clum A."/>
            <person name="Lipzen A."/>
            <person name="Salamov A."/>
            <person name="Ngan C.Y."/>
            <person name="Daum C."/>
            <person name="Chiniquy J."/>
            <person name="Barry K."/>
            <person name="LaButti K."/>
            <person name="Haridas S."/>
            <person name="Simmons B.A."/>
            <person name="Magnuson J.K."/>
            <person name="Mortensen U.H."/>
            <person name="Larsen T.O."/>
            <person name="Grigoriev I.V."/>
            <person name="Baker S.E."/>
            <person name="Andersen M.R."/>
        </authorList>
    </citation>
    <scope>NUCLEOTIDE SEQUENCE [LARGE SCALE GENOMIC DNA]</scope>
    <source>
        <strain evidence="6">IBT 16806</strain>
    </source>
</reference>
<dbReference type="RefSeq" id="XP_024685303.1">
    <property type="nucleotide sequence ID" value="XM_024825501.1"/>
</dbReference>
<comment type="similarity">
    <text evidence="1">Belongs to the TRAFAC class TrmE-Era-EngA-EngB-Septin-like GTPase superfamily. Septin GTPase family.</text>
</comment>
<dbReference type="Gene3D" id="3.40.50.300">
    <property type="entry name" value="P-loop containing nucleotide triphosphate hydrolases"/>
    <property type="match status" value="1"/>
</dbReference>
<feature type="region of interest" description="Disordered" evidence="2">
    <location>
        <begin position="190"/>
        <end position="216"/>
    </location>
</feature>
<feature type="compositionally biased region" description="Polar residues" evidence="2">
    <location>
        <begin position="66"/>
        <end position="92"/>
    </location>
</feature>
<dbReference type="InterPro" id="IPR027417">
    <property type="entry name" value="P-loop_NTPase"/>
</dbReference>
<gene>
    <name evidence="5" type="ORF">P174DRAFT_428238</name>
</gene>
<evidence type="ECO:0000313" key="5">
    <source>
        <dbReference type="EMBL" id="PKX96708.1"/>
    </source>
</evidence>
<dbReference type="PROSITE" id="PS51719">
    <property type="entry name" value="G_SEPTIN"/>
    <property type="match status" value="1"/>
</dbReference>
<accession>A0A2I1CGG8</accession>
<comment type="caution">
    <text evidence="5">The sequence shown here is derived from an EMBL/GenBank/DDBJ whole genome shotgun (WGS) entry which is preliminary data.</text>
</comment>